<evidence type="ECO:0000313" key="3">
    <source>
        <dbReference type="Proteomes" id="UP000663829"/>
    </source>
</evidence>
<keyword evidence="3" id="KW-1185">Reference proteome</keyword>
<accession>A0A815QVT3</accession>
<reference evidence="1" key="1">
    <citation type="submission" date="2021-02" db="EMBL/GenBank/DDBJ databases">
        <authorList>
            <person name="Nowell W R."/>
        </authorList>
    </citation>
    <scope>NUCLEOTIDE SEQUENCE</scope>
</reference>
<comment type="caution">
    <text evidence="1">The sequence shown here is derived from an EMBL/GenBank/DDBJ whole genome shotgun (WGS) entry which is preliminary data.</text>
</comment>
<dbReference type="EMBL" id="CAJNOQ010020421">
    <property type="protein sequence ID" value="CAF1468544.1"/>
    <property type="molecule type" value="Genomic_DNA"/>
</dbReference>
<name>A0A815QVT3_9BILA</name>
<sequence>DVFIVGGDNQEAKENLQQSLMLIRDDYLKKKDDPSDVDSPNTRVMFNVVNAIRIIETTCRWLFPS</sequence>
<evidence type="ECO:0000313" key="2">
    <source>
        <dbReference type="EMBL" id="CAF4337043.1"/>
    </source>
</evidence>
<dbReference type="EMBL" id="CAJOBC010085889">
    <property type="protein sequence ID" value="CAF4337043.1"/>
    <property type="molecule type" value="Genomic_DNA"/>
</dbReference>
<dbReference type="AlphaFoldDB" id="A0A815QVT3"/>
<proteinExistence type="predicted"/>
<protein>
    <submittedName>
        <fullName evidence="1">Uncharacterized protein</fullName>
    </submittedName>
</protein>
<organism evidence="1 3">
    <name type="scientific">Didymodactylos carnosus</name>
    <dbReference type="NCBI Taxonomy" id="1234261"/>
    <lineage>
        <taxon>Eukaryota</taxon>
        <taxon>Metazoa</taxon>
        <taxon>Spiralia</taxon>
        <taxon>Gnathifera</taxon>
        <taxon>Rotifera</taxon>
        <taxon>Eurotatoria</taxon>
        <taxon>Bdelloidea</taxon>
        <taxon>Philodinida</taxon>
        <taxon>Philodinidae</taxon>
        <taxon>Didymodactylos</taxon>
    </lineage>
</organism>
<dbReference type="Proteomes" id="UP000681722">
    <property type="component" value="Unassembled WGS sequence"/>
</dbReference>
<feature type="non-terminal residue" evidence="1">
    <location>
        <position position="65"/>
    </location>
</feature>
<dbReference type="Proteomes" id="UP000663829">
    <property type="component" value="Unassembled WGS sequence"/>
</dbReference>
<gene>
    <name evidence="1" type="ORF">GPM918_LOCUS35372</name>
    <name evidence="2" type="ORF">SRO942_LOCUS36091</name>
</gene>
<evidence type="ECO:0000313" key="1">
    <source>
        <dbReference type="EMBL" id="CAF1468544.1"/>
    </source>
</evidence>